<evidence type="ECO:0000313" key="1">
    <source>
        <dbReference type="EMBL" id="MBL1118161.1"/>
    </source>
</evidence>
<evidence type="ECO:0000313" key="2">
    <source>
        <dbReference type="Proteomes" id="UP000621510"/>
    </source>
</evidence>
<gene>
    <name evidence="1" type="ORF">JK364_38145</name>
</gene>
<dbReference type="SUPFAM" id="SSF69118">
    <property type="entry name" value="AhpD-like"/>
    <property type="match status" value="1"/>
</dbReference>
<dbReference type="EMBL" id="JAERRG010000021">
    <property type="protein sequence ID" value="MBL1118161.1"/>
    <property type="molecule type" value="Genomic_DNA"/>
</dbReference>
<dbReference type="RefSeq" id="WP_201855986.1">
    <property type="nucleotide sequence ID" value="NZ_JAERRG010000021.1"/>
</dbReference>
<dbReference type="InterPro" id="IPR029032">
    <property type="entry name" value="AhpD-like"/>
</dbReference>
<keyword evidence="2" id="KW-1185">Reference proteome</keyword>
<evidence type="ECO:0008006" key="3">
    <source>
        <dbReference type="Google" id="ProtNLM"/>
    </source>
</evidence>
<proteinExistence type="predicted"/>
<protein>
    <recommendedName>
        <fullName evidence="3">Carboxymuconolactone decarboxylase family protein</fullName>
    </recommendedName>
</protein>
<dbReference type="Proteomes" id="UP000621510">
    <property type="component" value="Unassembled WGS sequence"/>
</dbReference>
<sequence>MPDRHDIDWTAVPYRGLTDGSRPEPVDLAAVMTDLPDGLRDRLAERVDRLGYINGFLAVGLHHPDAVLALLDMTEQLKAALDPAHVLVVALATHHALGNEYECVQYLDVARASGMSEAWIDAAQGRATSGLTLSEEAVRRLTLAVVFAAPPAPALAAAGEHFDDRGLVAIIHLAARYVATSRISHALSLRPMSGPLRTGVDPKEREAE</sequence>
<reference evidence="1 2" key="1">
    <citation type="submission" date="2021-01" db="EMBL/GenBank/DDBJ databases">
        <title>WGS of actinomycetes isolated from Thailand.</title>
        <authorList>
            <person name="Thawai C."/>
        </authorList>
    </citation>
    <scope>NUCLEOTIDE SEQUENCE [LARGE SCALE GENOMIC DNA]</scope>
    <source>
        <strain evidence="1 2">CA3R110</strain>
    </source>
</reference>
<comment type="caution">
    <text evidence="1">The sequence shown here is derived from an EMBL/GenBank/DDBJ whole genome shotgun (WGS) entry which is preliminary data.</text>
</comment>
<accession>A0ABS1Q0F6</accession>
<organism evidence="1 2">
    <name type="scientific">Streptomyces endocoffeicus</name>
    <dbReference type="NCBI Taxonomy" id="2898945"/>
    <lineage>
        <taxon>Bacteria</taxon>
        <taxon>Bacillati</taxon>
        <taxon>Actinomycetota</taxon>
        <taxon>Actinomycetes</taxon>
        <taxon>Kitasatosporales</taxon>
        <taxon>Streptomycetaceae</taxon>
        <taxon>Streptomyces</taxon>
    </lineage>
</organism>
<name>A0ABS1Q0F6_9ACTN</name>
<dbReference type="Gene3D" id="1.20.1290.10">
    <property type="entry name" value="AhpD-like"/>
    <property type="match status" value="1"/>
</dbReference>